<proteinExistence type="inferred from homology"/>
<dbReference type="GO" id="GO:0008276">
    <property type="term" value="F:protein methyltransferase activity"/>
    <property type="evidence" value="ECO:0007669"/>
    <property type="project" value="UniProtKB-UniRule"/>
</dbReference>
<dbReference type="Gene3D" id="3.40.50.150">
    <property type="entry name" value="Vaccinia Virus protein VP39"/>
    <property type="match status" value="1"/>
</dbReference>
<evidence type="ECO:0000256" key="2">
    <source>
        <dbReference type="ARBA" id="ARBA00022490"/>
    </source>
</evidence>
<keyword evidence="3 6" id="KW-0489">Methyltransferase</keyword>
<feature type="binding site" evidence="6">
    <location>
        <position position="162"/>
    </location>
    <ligand>
        <name>S-adenosyl-L-methionine</name>
        <dbReference type="ChEBI" id="CHEBI:59789"/>
    </ligand>
</feature>
<evidence type="ECO:0000256" key="5">
    <source>
        <dbReference type="ARBA" id="ARBA00022691"/>
    </source>
</evidence>
<comment type="similarity">
    <text evidence="1 6">Belongs to the methyltransferase superfamily. PrmA family.</text>
</comment>
<dbReference type="SUPFAM" id="SSF53335">
    <property type="entry name" value="S-adenosyl-L-methionine-dependent methyltransferases"/>
    <property type="match status" value="1"/>
</dbReference>
<dbReference type="GO" id="GO:0005840">
    <property type="term" value="C:ribosome"/>
    <property type="evidence" value="ECO:0007669"/>
    <property type="project" value="UniProtKB-KW"/>
</dbReference>
<keyword evidence="4 6" id="KW-0808">Transferase</keyword>
<dbReference type="PANTHER" id="PTHR43648">
    <property type="entry name" value="ELECTRON TRANSFER FLAVOPROTEIN BETA SUBUNIT LYSINE METHYLTRANSFERASE"/>
    <property type="match status" value="1"/>
</dbReference>
<comment type="subcellular location">
    <subcellularLocation>
        <location evidence="6">Cytoplasm</location>
    </subcellularLocation>
</comment>
<evidence type="ECO:0000256" key="6">
    <source>
        <dbReference type="HAMAP-Rule" id="MF_00735"/>
    </source>
</evidence>
<protein>
    <recommendedName>
        <fullName evidence="6">Ribosomal protein L11 methyltransferase</fullName>
        <shortName evidence="6">L11 Mtase</shortName>
        <ecNumber evidence="6">2.1.1.-</ecNumber>
    </recommendedName>
</protein>
<keyword evidence="2 6" id="KW-0963">Cytoplasm</keyword>
<dbReference type="Pfam" id="PF06325">
    <property type="entry name" value="PrmA"/>
    <property type="match status" value="1"/>
</dbReference>
<dbReference type="GO" id="GO:0005737">
    <property type="term" value="C:cytoplasm"/>
    <property type="evidence" value="ECO:0007669"/>
    <property type="project" value="UniProtKB-SubCell"/>
</dbReference>
<dbReference type="GO" id="GO:0032259">
    <property type="term" value="P:methylation"/>
    <property type="evidence" value="ECO:0007669"/>
    <property type="project" value="UniProtKB-KW"/>
</dbReference>
<evidence type="ECO:0000313" key="8">
    <source>
        <dbReference type="Proteomes" id="UP000199412"/>
    </source>
</evidence>
<evidence type="ECO:0000256" key="4">
    <source>
        <dbReference type="ARBA" id="ARBA00022679"/>
    </source>
</evidence>
<evidence type="ECO:0000256" key="1">
    <source>
        <dbReference type="ARBA" id="ARBA00009741"/>
    </source>
</evidence>
<dbReference type="HAMAP" id="MF_00735">
    <property type="entry name" value="Methyltr_PrmA"/>
    <property type="match status" value="1"/>
</dbReference>
<dbReference type="InterPro" id="IPR029063">
    <property type="entry name" value="SAM-dependent_MTases_sf"/>
</dbReference>
<comment type="catalytic activity">
    <reaction evidence="6">
        <text>L-lysyl-[protein] + 3 S-adenosyl-L-methionine = N(6),N(6),N(6)-trimethyl-L-lysyl-[protein] + 3 S-adenosyl-L-homocysteine + 3 H(+)</text>
        <dbReference type="Rhea" id="RHEA:54192"/>
        <dbReference type="Rhea" id="RHEA-COMP:9752"/>
        <dbReference type="Rhea" id="RHEA-COMP:13826"/>
        <dbReference type="ChEBI" id="CHEBI:15378"/>
        <dbReference type="ChEBI" id="CHEBI:29969"/>
        <dbReference type="ChEBI" id="CHEBI:57856"/>
        <dbReference type="ChEBI" id="CHEBI:59789"/>
        <dbReference type="ChEBI" id="CHEBI:61961"/>
    </reaction>
</comment>
<accession>A0A1G7F1C9</accession>
<reference evidence="7 8" key="1">
    <citation type="submission" date="2016-10" db="EMBL/GenBank/DDBJ databases">
        <authorList>
            <person name="de Groot N.N."/>
        </authorList>
    </citation>
    <scope>NUCLEOTIDE SEQUENCE [LARGE SCALE GENOMIC DNA]</scope>
    <source>
        <strain evidence="7 8">ATCC 700224</strain>
    </source>
</reference>
<feature type="binding site" evidence="6">
    <location>
        <position position="138"/>
    </location>
    <ligand>
        <name>S-adenosyl-L-methionine</name>
        <dbReference type="ChEBI" id="CHEBI:59789"/>
    </ligand>
</feature>
<dbReference type="RefSeq" id="WP_245699225.1">
    <property type="nucleotide sequence ID" value="NZ_FNAP01000010.1"/>
</dbReference>
<keyword evidence="8" id="KW-1185">Reference proteome</keyword>
<organism evidence="7 8">
    <name type="scientific">Rhodospira trueperi</name>
    <dbReference type="NCBI Taxonomy" id="69960"/>
    <lineage>
        <taxon>Bacteria</taxon>
        <taxon>Pseudomonadati</taxon>
        <taxon>Pseudomonadota</taxon>
        <taxon>Alphaproteobacteria</taxon>
        <taxon>Rhodospirillales</taxon>
        <taxon>Rhodospirillaceae</taxon>
        <taxon>Rhodospira</taxon>
    </lineage>
</organism>
<keyword evidence="5 6" id="KW-0949">S-adenosyl-L-methionine</keyword>
<dbReference type="EC" id="2.1.1.-" evidence="6"/>
<keyword evidence="7" id="KW-0687">Ribonucleoprotein</keyword>
<dbReference type="AlphaFoldDB" id="A0A1G7F1C9"/>
<dbReference type="STRING" id="69960.SAMN05421720_11066"/>
<dbReference type="PANTHER" id="PTHR43648:SF1">
    <property type="entry name" value="ELECTRON TRANSFER FLAVOPROTEIN BETA SUBUNIT LYSINE METHYLTRANSFERASE"/>
    <property type="match status" value="1"/>
</dbReference>
<feature type="binding site" evidence="6">
    <location>
        <position position="231"/>
    </location>
    <ligand>
        <name>S-adenosyl-L-methionine</name>
        <dbReference type="ChEBI" id="CHEBI:59789"/>
    </ligand>
</feature>
<name>A0A1G7F1C9_9PROT</name>
<dbReference type="Proteomes" id="UP000199412">
    <property type="component" value="Unassembled WGS sequence"/>
</dbReference>
<evidence type="ECO:0000256" key="3">
    <source>
        <dbReference type="ARBA" id="ARBA00022603"/>
    </source>
</evidence>
<gene>
    <name evidence="6" type="primary">prmA</name>
    <name evidence="7" type="ORF">SAMN05421720_11066</name>
</gene>
<dbReference type="CDD" id="cd02440">
    <property type="entry name" value="AdoMet_MTases"/>
    <property type="match status" value="1"/>
</dbReference>
<comment type="function">
    <text evidence="6">Methylates ribosomal protein L11.</text>
</comment>
<dbReference type="EMBL" id="FNAP01000010">
    <property type="protein sequence ID" value="SDE69556.1"/>
    <property type="molecule type" value="Genomic_DNA"/>
</dbReference>
<sequence>MTETWRIELLVPAAAVPMVEAALDGLTDALLCFEIEAPGPDQGLWRVEGLCERPPDRARLTAALALAARAANIAEPAVSVERMAPRDWLTETMAGFPPLDIGRFHVRGSHVSDPPPPGRHALVVDAATAFGSGEHATTRGCLMALDDLARRPRWPRRVLDMGCGTAVLALAAAAHWRCPVLAVDNDAEAVRVARHNTRRNGLSARVRCLRSDGFRDARVTAGGSYDLILANILARPLTAMSAPAAAVLAPGGRIVLSGLLATQEARVVNAYRRQGLALERRYPIAEWMTLVMRRRGRA</sequence>
<dbReference type="InterPro" id="IPR004498">
    <property type="entry name" value="Ribosomal_PrmA_MeTrfase"/>
</dbReference>
<dbReference type="InterPro" id="IPR050078">
    <property type="entry name" value="Ribosomal_L11_MeTrfase_PrmA"/>
</dbReference>
<evidence type="ECO:0000313" key="7">
    <source>
        <dbReference type="EMBL" id="SDE69556.1"/>
    </source>
</evidence>
<keyword evidence="7" id="KW-0689">Ribosomal protein</keyword>
<feature type="binding site" evidence="6">
    <location>
        <position position="184"/>
    </location>
    <ligand>
        <name>S-adenosyl-L-methionine</name>
        <dbReference type="ChEBI" id="CHEBI:59789"/>
    </ligand>
</feature>